<dbReference type="PANTHER" id="PTHR13932:SF5">
    <property type="entry name" value="RADICAL S-ADENOSYL METHIONINE DOMAIN-CONTAINING PROTEIN 1, MITOCHONDRIAL"/>
    <property type="match status" value="1"/>
</dbReference>
<evidence type="ECO:0000256" key="7">
    <source>
        <dbReference type="ARBA" id="ARBA00023014"/>
    </source>
</evidence>
<evidence type="ECO:0000256" key="1">
    <source>
        <dbReference type="ARBA" id="ARBA00006100"/>
    </source>
</evidence>
<evidence type="ECO:0000256" key="5">
    <source>
        <dbReference type="ARBA" id="ARBA00022723"/>
    </source>
</evidence>
<dbReference type="NCBIfam" id="TIGR00539">
    <property type="entry name" value="hemN_rel"/>
    <property type="match status" value="1"/>
</dbReference>
<evidence type="ECO:0000256" key="8">
    <source>
        <dbReference type="ARBA" id="ARBA00023186"/>
    </source>
</evidence>
<dbReference type="Pfam" id="PF04055">
    <property type="entry name" value="Radical_SAM"/>
    <property type="match status" value="1"/>
</dbReference>
<dbReference type="SFLD" id="SFLDG01065">
    <property type="entry name" value="anaerobic_coproporphyrinogen-I"/>
    <property type="match status" value="1"/>
</dbReference>
<dbReference type="Pfam" id="PF06969">
    <property type="entry name" value="HemN_C"/>
    <property type="match status" value="1"/>
</dbReference>
<dbReference type="SMART" id="SM00729">
    <property type="entry name" value="Elp3"/>
    <property type="match status" value="1"/>
</dbReference>
<feature type="domain" description="Radical SAM core" evidence="10">
    <location>
        <begin position="1"/>
        <end position="236"/>
    </location>
</feature>
<comment type="similarity">
    <text evidence="1">Belongs to the anaerobic coproporphyrinogen-III oxidase family. HemW subfamily.</text>
</comment>
<evidence type="ECO:0000256" key="2">
    <source>
        <dbReference type="ARBA" id="ARBA00017228"/>
    </source>
</evidence>
<gene>
    <name evidence="11" type="primary">hemW</name>
    <name evidence="11" type="ORF">LSG31_13305</name>
</gene>
<dbReference type="RefSeq" id="WP_347435591.1">
    <property type="nucleotide sequence ID" value="NZ_CP089291.1"/>
</dbReference>
<keyword evidence="5 9" id="KW-0479">Metal-binding</keyword>
<keyword evidence="7 9" id="KW-0411">Iron-sulfur</keyword>
<keyword evidence="4 9" id="KW-0949">S-adenosyl-L-methionine</keyword>
<dbReference type="EMBL" id="CP089291">
    <property type="protein sequence ID" value="UOF88910.1"/>
    <property type="molecule type" value="Genomic_DNA"/>
</dbReference>
<dbReference type="InterPro" id="IPR010723">
    <property type="entry name" value="HemN_C"/>
</dbReference>
<evidence type="ECO:0000256" key="4">
    <source>
        <dbReference type="ARBA" id="ARBA00022691"/>
    </source>
</evidence>
<evidence type="ECO:0000259" key="10">
    <source>
        <dbReference type="PROSITE" id="PS51918"/>
    </source>
</evidence>
<organism evidence="11 12">
    <name type="scientific">Fodinisporobacter ferrooxydans</name>
    <dbReference type="NCBI Taxonomy" id="2901836"/>
    <lineage>
        <taxon>Bacteria</taxon>
        <taxon>Bacillati</taxon>
        <taxon>Bacillota</taxon>
        <taxon>Bacilli</taxon>
        <taxon>Bacillales</taxon>
        <taxon>Alicyclobacillaceae</taxon>
        <taxon>Fodinisporobacter</taxon>
    </lineage>
</organism>
<dbReference type="PROSITE" id="PS51918">
    <property type="entry name" value="RADICAL_SAM"/>
    <property type="match status" value="1"/>
</dbReference>
<keyword evidence="8 9" id="KW-0143">Chaperone</keyword>
<dbReference type="PANTHER" id="PTHR13932">
    <property type="entry name" value="COPROPORPHYRINIGEN III OXIDASE"/>
    <property type="match status" value="1"/>
</dbReference>
<dbReference type="CDD" id="cd01335">
    <property type="entry name" value="Radical_SAM"/>
    <property type="match status" value="1"/>
</dbReference>
<dbReference type="InterPro" id="IPR058240">
    <property type="entry name" value="rSAM_sf"/>
</dbReference>
<keyword evidence="9" id="KW-0963">Cytoplasm</keyword>
<dbReference type="InterPro" id="IPR004559">
    <property type="entry name" value="HemW-like"/>
</dbReference>
<reference evidence="11" key="1">
    <citation type="submission" date="2021-12" db="EMBL/GenBank/DDBJ databases">
        <title>Alicyclobacillaceae gen. nov., sp. nov., isolated from chalcocite enrichment system.</title>
        <authorList>
            <person name="Jiang Z."/>
        </authorList>
    </citation>
    <scope>NUCLEOTIDE SEQUENCE</scope>
    <source>
        <strain evidence="11">MYW30-H2</strain>
    </source>
</reference>
<dbReference type="SFLD" id="SFLDS00029">
    <property type="entry name" value="Radical_SAM"/>
    <property type="match status" value="1"/>
</dbReference>
<evidence type="ECO:0000256" key="6">
    <source>
        <dbReference type="ARBA" id="ARBA00023004"/>
    </source>
</evidence>
<dbReference type="InterPro" id="IPR007197">
    <property type="entry name" value="rSAM"/>
</dbReference>
<proteinExistence type="inferred from homology"/>
<keyword evidence="12" id="KW-1185">Reference proteome</keyword>
<comment type="function">
    <text evidence="9">Probably acts as a heme chaperone, transferring heme to an unknown acceptor. Binds one molecule of heme per monomer, possibly covalently. Binds 1 [4Fe-4S] cluster. The cluster is coordinated with 3 cysteines and an exchangeable S-adenosyl-L-methionine.</text>
</comment>
<dbReference type="SUPFAM" id="SSF102114">
    <property type="entry name" value="Radical SAM enzymes"/>
    <property type="match status" value="1"/>
</dbReference>
<dbReference type="InterPro" id="IPR013785">
    <property type="entry name" value="Aldolase_TIM"/>
</dbReference>
<protein>
    <recommendedName>
        <fullName evidence="2 9">Heme chaperone HemW</fullName>
    </recommendedName>
</protein>
<dbReference type="SFLD" id="SFLDF00562">
    <property type="entry name" value="HemN-like__clustered_with_heat"/>
    <property type="match status" value="1"/>
</dbReference>
<keyword evidence="9" id="KW-0004">4Fe-4S</keyword>
<evidence type="ECO:0000313" key="12">
    <source>
        <dbReference type="Proteomes" id="UP000830167"/>
    </source>
</evidence>
<dbReference type="Proteomes" id="UP000830167">
    <property type="component" value="Chromosome"/>
</dbReference>
<evidence type="ECO:0000256" key="3">
    <source>
        <dbReference type="ARBA" id="ARBA00022617"/>
    </source>
</evidence>
<evidence type="ECO:0000313" key="11">
    <source>
        <dbReference type="EMBL" id="UOF88910.1"/>
    </source>
</evidence>
<sequence>MNVPVRSLYIHIPFCGSKCFYCDFNSYVSSETVMERYTDALCKELTMIAQTDSALPLRTVFFGGGTPTLLPPRLLEKILQTLHQFYSIEADAEITMEANPGSVDSDTLRIIKEHGVNRLSFGVQSFDDTMLHSLGRLHDRNTVYRSFEMARKAGFYSINLDLMFGLPDQTLELLEDSVSQLLMLAPEHVSVYGLKIEAGTPFAKWYDAGHLQLPPEHAEVAMYEFVQQSLADHGYEQYEISNFAKHGHKSRHNIVYWRNEPYLAAGAGAHGYVGGRRYANIKRLDPYMEELEAEKRPIESVESISVEMEQEDTMMLGLRLAEGVTYDRFFTRHGVAMQEVFGSVIQDFAGKGLLEVDESGVRLRRSAYIVGNEVFAGFIDI</sequence>
<accession>A0ABY4CEK4</accession>
<dbReference type="SFLD" id="SFLDF00288">
    <property type="entry name" value="HemN-like__clustered_with_nucl"/>
    <property type="match status" value="1"/>
</dbReference>
<name>A0ABY4CEK4_9BACL</name>
<dbReference type="SFLD" id="SFLDG01082">
    <property type="entry name" value="B12-binding_domain_containing"/>
    <property type="match status" value="1"/>
</dbReference>
<keyword evidence="3 9" id="KW-0349">Heme</keyword>
<evidence type="ECO:0000256" key="9">
    <source>
        <dbReference type="RuleBase" id="RU364116"/>
    </source>
</evidence>
<dbReference type="Gene3D" id="3.20.20.70">
    <property type="entry name" value="Aldolase class I"/>
    <property type="match status" value="1"/>
</dbReference>
<keyword evidence="6 9" id="KW-0408">Iron</keyword>
<dbReference type="InterPro" id="IPR006638">
    <property type="entry name" value="Elp3/MiaA/NifB-like_rSAM"/>
</dbReference>
<dbReference type="InterPro" id="IPR034505">
    <property type="entry name" value="Coproporphyrinogen-III_oxidase"/>
</dbReference>
<comment type="subcellular location">
    <subcellularLocation>
        <location evidence="9">Cytoplasm</location>
    </subcellularLocation>
</comment>